<proteinExistence type="predicted"/>
<dbReference type="AlphaFoldDB" id="A0A382X9K7"/>
<organism evidence="1">
    <name type="scientific">marine metagenome</name>
    <dbReference type="NCBI Taxonomy" id="408172"/>
    <lineage>
        <taxon>unclassified sequences</taxon>
        <taxon>metagenomes</taxon>
        <taxon>ecological metagenomes</taxon>
    </lineage>
</organism>
<name>A0A382X9K7_9ZZZZ</name>
<reference evidence="1" key="1">
    <citation type="submission" date="2018-05" db="EMBL/GenBank/DDBJ databases">
        <authorList>
            <person name="Lanie J.A."/>
            <person name="Ng W.-L."/>
            <person name="Kazmierczak K.M."/>
            <person name="Andrzejewski T.M."/>
            <person name="Davidsen T.M."/>
            <person name="Wayne K.J."/>
            <person name="Tettelin H."/>
            <person name="Glass J.I."/>
            <person name="Rusch D."/>
            <person name="Podicherti R."/>
            <person name="Tsui H.-C.T."/>
            <person name="Winkler M.E."/>
        </authorList>
    </citation>
    <scope>NUCLEOTIDE SEQUENCE</scope>
</reference>
<dbReference type="EMBL" id="UINC01165550">
    <property type="protein sequence ID" value="SVD67001.1"/>
    <property type="molecule type" value="Genomic_DNA"/>
</dbReference>
<accession>A0A382X9K7</accession>
<evidence type="ECO:0000313" key="1">
    <source>
        <dbReference type="EMBL" id="SVD67001.1"/>
    </source>
</evidence>
<sequence length="72" mass="8222">MWETIFFAGKWPIFGLYKYRIGLLLVITSPVISWAGEGFGEWNEEALKYAQDRVRCNPNGADAHTKLGFNLN</sequence>
<protein>
    <submittedName>
        <fullName evidence="1">Uncharacterized protein</fullName>
    </submittedName>
</protein>
<gene>
    <name evidence="1" type="ORF">METZ01_LOCUS419855</name>
</gene>